<reference evidence="2 3" key="1">
    <citation type="submission" date="2019-06" db="EMBL/GenBank/DDBJ databases">
        <title>Whole genome shotgun sequence of Cellulomonas gelida NBRC 3748.</title>
        <authorList>
            <person name="Hosoyama A."/>
            <person name="Uohara A."/>
            <person name="Ohji S."/>
            <person name="Ichikawa N."/>
        </authorList>
    </citation>
    <scope>NUCLEOTIDE SEQUENCE [LARGE SCALE GENOMIC DNA]</scope>
    <source>
        <strain evidence="2 3">NBRC 3748</strain>
    </source>
</reference>
<dbReference type="Proteomes" id="UP000320461">
    <property type="component" value="Unassembled WGS sequence"/>
</dbReference>
<organism evidence="2 3">
    <name type="scientific">Cellulomonas gelida</name>
    <dbReference type="NCBI Taxonomy" id="1712"/>
    <lineage>
        <taxon>Bacteria</taxon>
        <taxon>Bacillati</taxon>
        <taxon>Actinomycetota</taxon>
        <taxon>Actinomycetes</taxon>
        <taxon>Micrococcales</taxon>
        <taxon>Cellulomonadaceae</taxon>
        <taxon>Cellulomonas</taxon>
    </lineage>
</organism>
<feature type="compositionally biased region" description="Basic and acidic residues" evidence="1">
    <location>
        <begin position="46"/>
        <end position="62"/>
    </location>
</feature>
<sequence>MSGPERVSVVRPSVRRMIIDCQGCTARPAACADCVVTFVLEVPARADRERTREPGRPARDSRAPVPFELDDAERRALGTLADLHLVPPLRLAEGG</sequence>
<dbReference type="EMBL" id="BJLQ01000037">
    <property type="protein sequence ID" value="GEA85511.1"/>
    <property type="molecule type" value="Genomic_DNA"/>
</dbReference>
<name>A0A4Y3KM67_9CELL</name>
<protein>
    <submittedName>
        <fullName evidence="2">Uncharacterized protein</fullName>
    </submittedName>
</protein>
<comment type="caution">
    <text evidence="2">The sequence shown here is derived from an EMBL/GenBank/DDBJ whole genome shotgun (WGS) entry which is preliminary data.</text>
</comment>
<gene>
    <name evidence="2" type="ORF">CGE01nite_27620</name>
</gene>
<keyword evidence="3" id="KW-1185">Reference proteome</keyword>
<dbReference type="AlphaFoldDB" id="A0A4Y3KM67"/>
<evidence type="ECO:0000256" key="1">
    <source>
        <dbReference type="SAM" id="MobiDB-lite"/>
    </source>
</evidence>
<proteinExistence type="predicted"/>
<evidence type="ECO:0000313" key="2">
    <source>
        <dbReference type="EMBL" id="GEA85511.1"/>
    </source>
</evidence>
<accession>A0A4Y3KM67</accession>
<feature type="region of interest" description="Disordered" evidence="1">
    <location>
        <begin position="46"/>
        <end position="67"/>
    </location>
</feature>
<evidence type="ECO:0000313" key="3">
    <source>
        <dbReference type="Proteomes" id="UP000320461"/>
    </source>
</evidence>